<dbReference type="AlphaFoldDB" id="A0A3N4KK61"/>
<dbReference type="InParanoid" id="A0A3N4KK61"/>
<reference evidence="1 2" key="1">
    <citation type="journal article" date="2018" name="Nat. Ecol. Evol.">
        <title>Pezizomycetes genomes reveal the molecular basis of ectomycorrhizal truffle lifestyle.</title>
        <authorList>
            <person name="Murat C."/>
            <person name="Payen T."/>
            <person name="Noel B."/>
            <person name="Kuo A."/>
            <person name="Morin E."/>
            <person name="Chen J."/>
            <person name="Kohler A."/>
            <person name="Krizsan K."/>
            <person name="Balestrini R."/>
            <person name="Da Silva C."/>
            <person name="Montanini B."/>
            <person name="Hainaut M."/>
            <person name="Levati E."/>
            <person name="Barry K.W."/>
            <person name="Belfiori B."/>
            <person name="Cichocki N."/>
            <person name="Clum A."/>
            <person name="Dockter R.B."/>
            <person name="Fauchery L."/>
            <person name="Guy J."/>
            <person name="Iotti M."/>
            <person name="Le Tacon F."/>
            <person name="Lindquist E.A."/>
            <person name="Lipzen A."/>
            <person name="Malagnac F."/>
            <person name="Mello A."/>
            <person name="Molinier V."/>
            <person name="Miyauchi S."/>
            <person name="Poulain J."/>
            <person name="Riccioni C."/>
            <person name="Rubini A."/>
            <person name="Sitrit Y."/>
            <person name="Splivallo R."/>
            <person name="Traeger S."/>
            <person name="Wang M."/>
            <person name="Zifcakova L."/>
            <person name="Wipf D."/>
            <person name="Zambonelli A."/>
            <person name="Paolocci F."/>
            <person name="Nowrousian M."/>
            <person name="Ottonello S."/>
            <person name="Baldrian P."/>
            <person name="Spatafora J.W."/>
            <person name="Henrissat B."/>
            <person name="Nagy L.G."/>
            <person name="Aury J.M."/>
            <person name="Wincker P."/>
            <person name="Grigoriev I.V."/>
            <person name="Bonfante P."/>
            <person name="Martin F.M."/>
        </authorList>
    </citation>
    <scope>NUCLEOTIDE SEQUENCE [LARGE SCALE GENOMIC DNA]</scope>
    <source>
        <strain evidence="1 2">CCBAS932</strain>
    </source>
</reference>
<keyword evidence="2" id="KW-1185">Reference proteome</keyword>
<evidence type="ECO:0000313" key="2">
    <source>
        <dbReference type="Proteomes" id="UP000277580"/>
    </source>
</evidence>
<dbReference type="EMBL" id="ML119139">
    <property type="protein sequence ID" value="RPB10954.1"/>
    <property type="molecule type" value="Genomic_DNA"/>
</dbReference>
<accession>A0A3N4KK61</accession>
<evidence type="ECO:0000313" key="1">
    <source>
        <dbReference type="EMBL" id="RPB10954.1"/>
    </source>
</evidence>
<sequence length="155" mass="17995">MLEPMGTLLQPEVQCPSTLLITRQYLRSEILPSTSTNSVYPSALPGLRIMSKQEKLTTPIPYLMRNYCFHERVRVSLSLPQHAGTPIRPAFVLVPGTHEEVHEFKNLDLFFYIHCRRGRRDVCIALREWRRRPVLFAIIHLHSALSPRVPELRDL</sequence>
<proteinExistence type="predicted"/>
<protein>
    <submittedName>
        <fullName evidence="1">Uncharacterized protein</fullName>
    </submittedName>
</protein>
<organism evidence="1 2">
    <name type="scientific">Morchella conica CCBAS932</name>
    <dbReference type="NCBI Taxonomy" id="1392247"/>
    <lineage>
        <taxon>Eukaryota</taxon>
        <taxon>Fungi</taxon>
        <taxon>Dikarya</taxon>
        <taxon>Ascomycota</taxon>
        <taxon>Pezizomycotina</taxon>
        <taxon>Pezizomycetes</taxon>
        <taxon>Pezizales</taxon>
        <taxon>Morchellaceae</taxon>
        <taxon>Morchella</taxon>
    </lineage>
</organism>
<name>A0A3N4KK61_9PEZI</name>
<dbReference type="Proteomes" id="UP000277580">
    <property type="component" value="Unassembled WGS sequence"/>
</dbReference>
<gene>
    <name evidence="1" type="ORF">P167DRAFT_238445</name>
</gene>